<organism evidence="7 8">
    <name type="scientific">Malus domestica</name>
    <name type="common">Apple</name>
    <name type="synonym">Pyrus malus</name>
    <dbReference type="NCBI Taxonomy" id="3750"/>
    <lineage>
        <taxon>Eukaryota</taxon>
        <taxon>Viridiplantae</taxon>
        <taxon>Streptophyta</taxon>
        <taxon>Embryophyta</taxon>
        <taxon>Tracheophyta</taxon>
        <taxon>Spermatophyta</taxon>
        <taxon>Magnoliopsida</taxon>
        <taxon>eudicotyledons</taxon>
        <taxon>Gunneridae</taxon>
        <taxon>Pentapetalae</taxon>
        <taxon>rosids</taxon>
        <taxon>fabids</taxon>
        <taxon>Rosales</taxon>
        <taxon>Rosaceae</taxon>
        <taxon>Amygdaloideae</taxon>
        <taxon>Maleae</taxon>
        <taxon>Malus</taxon>
    </lineage>
</organism>
<evidence type="ECO:0000313" key="8">
    <source>
        <dbReference type="Proteomes" id="UP000290289"/>
    </source>
</evidence>
<dbReference type="EMBL" id="RDQH01000331">
    <property type="protein sequence ID" value="RXH98417.1"/>
    <property type="molecule type" value="Genomic_DNA"/>
</dbReference>
<keyword evidence="4" id="KW-0653">Protein transport</keyword>
<dbReference type="PANTHER" id="PTHR21230:SF1">
    <property type="entry name" value="GOLGI SNAP RECEPTOR COMPLEX MEMBER 2"/>
    <property type="match status" value="1"/>
</dbReference>
<dbReference type="GO" id="GO:0005484">
    <property type="term" value="F:SNAP receptor activity"/>
    <property type="evidence" value="ECO:0007669"/>
    <property type="project" value="TreeGrafter"/>
</dbReference>
<keyword evidence="3" id="KW-0812">Transmembrane</keyword>
<dbReference type="AlphaFoldDB" id="A0A498JU05"/>
<keyword evidence="5" id="KW-1133">Transmembrane helix</keyword>
<dbReference type="GO" id="GO:0015031">
    <property type="term" value="P:protein transport"/>
    <property type="evidence" value="ECO:0007669"/>
    <property type="project" value="UniProtKB-KW"/>
</dbReference>
<dbReference type="GO" id="GO:0031902">
    <property type="term" value="C:late endosome membrane"/>
    <property type="evidence" value="ECO:0007669"/>
    <property type="project" value="TreeGrafter"/>
</dbReference>
<dbReference type="PANTHER" id="PTHR21230">
    <property type="entry name" value="VESICLE TRANSPORT V-SNARE PROTEIN VTI1-RELATED"/>
    <property type="match status" value="1"/>
</dbReference>
<name>A0A498JU05_MALDO</name>
<comment type="caution">
    <text evidence="7">The sequence shown here is derived from an EMBL/GenBank/DDBJ whole genome shotgun (WGS) entry which is preliminary data.</text>
</comment>
<dbReference type="STRING" id="3750.A0A498JU05"/>
<dbReference type="Proteomes" id="UP000290289">
    <property type="component" value="Chromosome 5"/>
</dbReference>
<reference evidence="7 8" key="1">
    <citation type="submission" date="2018-10" db="EMBL/GenBank/DDBJ databases">
        <title>A high-quality apple genome assembly.</title>
        <authorList>
            <person name="Hu J."/>
        </authorList>
    </citation>
    <scope>NUCLEOTIDE SEQUENCE [LARGE SCALE GENOMIC DNA]</scope>
    <source>
        <strain evidence="8">cv. HFTH1</strain>
        <tissue evidence="7">Young leaf</tissue>
    </source>
</reference>
<protein>
    <submittedName>
        <fullName evidence="7">Uncharacterized protein</fullName>
    </submittedName>
</protein>
<proteinExistence type="predicted"/>
<evidence type="ECO:0000256" key="3">
    <source>
        <dbReference type="ARBA" id="ARBA00022692"/>
    </source>
</evidence>
<dbReference type="GO" id="GO:0012507">
    <property type="term" value="C:ER to Golgi transport vesicle membrane"/>
    <property type="evidence" value="ECO:0007669"/>
    <property type="project" value="TreeGrafter"/>
</dbReference>
<gene>
    <name evidence="7" type="ORF">DVH24_010742</name>
</gene>
<dbReference type="GO" id="GO:0005794">
    <property type="term" value="C:Golgi apparatus"/>
    <property type="evidence" value="ECO:0007669"/>
    <property type="project" value="TreeGrafter"/>
</dbReference>
<keyword evidence="2" id="KW-0813">Transport</keyword>
<comment type="subcellular location">
    <subcellularLocation>
        <location evidence="1">Membrane</location>
        <topology evidence="1">Single-pass type IV membrane protein</topology>
    </subcellularLocation>
</comment>
<dbReference type="GO" id="GO:0031201">
    <property type="term" value="C:SNARE complex"/>
    <property type="evidence" value="ECO:0007669"/>
    <property type="project" value="TreeGrafter"/>
</dbReference>
<evidence type="ECO:0000313" key="7">
    <source>
        <dbReference type="EMBL" id="RXH98417.1"/>
    </source>
</evidence>
<dbReference type="GO" id="GO:0000149">
    <property type="term" value="F:SNARE binding"/>
    <property type="evidence" value="ECO:0007669"/>
    <property type="project" value="TreeGrafter"/>
</dbReference>
<sequence length="284" mass="31803">MLSLPLICTHVDDRGNGITMVKQVFSVSFSSPPWLLRVAHLAFSSSHSLPELESMVRCMSLCNPSSALSLSLLRYLLLDSMCCCRSTEQTFIVLDKQLVVGEFNHGEPHVEGRLGISSVPKLEREKGQSVGAKSQHDLWKRKVEHIAEEAQSLKESLDRYDARNQKRNGDGAHVMRIFDKEAQAGDSVRNSAHMLEETNAIGETILRKYAEQREFLKTIVQMCQWFSKCDYKFTYIQSTNNISLHTTQTHGYVPISATSEATTIGEYLHTCPNVLVLAGKPGSQ</sequence>
<dbReference type="Pfam" id="PF12352">
    <property type="entry name" value="V-SNARE_C"/>
    <property type="match status" value="1"/>
</dbReference>
<evidence type="ECO:0000256" key="6">
    <source>
        <dbReference type="ARBA" id="ARBA00023136"/>
    </source>
</evidence>
<dbReference type="GO" id="GO:0005789">
    <property type="term" value="C:endoplasmic reticulum membrane"/>
    <property type="evidence" value="ECO:0007669"/>
    <property type="project" value="TreeGrafter"/>
</dbReference>
<evidence type="ECO:0000256" key="2">
    <source>
        <dbReference type="ARBA" id="ARBA00022448"/>
    </source>
</evidence>
<keyword evidence="8" id="KW-1185">Reference proteome</keyword>
<evidence type="ECO:0000256" key="1">
    <source>
        <dbReference type="ARBA" id="ARBA00004211"/>
    </source>
</evidence>
<evidence type="ECO:0000256" key="4">
    <source>
        <dbReference type="ARBA" id="ARBA00022927"/>
    </source>
</evidence>
<accession>A0A498JU05</accession>
<evidence type="ECO:0000256" key="5">
    <source>
        <dbReference type="ARBA" id="ARBA00022989"/>
    </source>
</evidence>
<keyword evidence="6" id="KW-0472">Membrane</keyword>
<dbReference type="GO" id="GO:0006906">
    <property type="term" value="P:vesicle fusion"/>
    <property type="evidence" value="ECO:0007669"/>
    <property type="project" value="TreeGrafter"/>
</dbReference>